<feature type="region of interest" description="Disordered" evidence="1">
    <location>
        <begin position="110"/>
        <end position="143"/>
    </location>
</feature>
<evidence type="ECO:0000313" key="3">
    <source>
        <dbReference type="Proteomes" id="UP001163064"/>
    </source>
</evidence>
<dbReference type="SUPFAM" id="SSF81901">
    <property type="entry name" value="HCP-like"/>
    <property type="match status" value="2"/>
</dbReference>
<dbReference type="InterPro" id="IPR050767">
    <property type="entry name" value="Sel1_AlgK"/>
</dbReference>
<dbReference type="InterPro" id="IPR011990">
    <property type="entry name" value="TPR-like_helical_dom_sf"/>
</dbReference>
<protein>
    <recommendedName>
        <fullName evidence="4">Sel1 repeat family protein</fullName>
    </recommendedName>
</protein>
<sequence>MADALVAAMRSGGWSEDDRNQLVRHFEEVGIANSEASEFLLVLRETSESDDAWDKLKHAVVYRWLCDRLGVTLERAPQARTWLSELADAYGEYEETGAPVIDYAPPAWYTQADGGTEGPGPDAEDAVPPVPPDLPLPDAEDAVPPVPPDLPPRFLAPDATTATTSNTVSGGIQQSVVQAAHIDTVNQHFGAAPGDGPDWRPVQDVGPAEFGVRPTRREPGLPDVPPYAARDCDAELADKLGQYGFVLLLGRPVTGMSYTAWHAARQLEGHQLYAPERGADLRALLGTLKGHPGRYLLWLDDIEDHLGERGLEPGLLGRLTALGVRVLATMDVDAYYERRTGSAPGDRVVALAHTVELPGTWSASEFDRLVGRAVEAEDPRAYEAYLWAEDGNPVAYLALGHLLYEEWQRLSARAADPQGVAVVRAALDVARCGQAGPVPARLLGDLAGRGGTEWAARQRIGGVGFLLPGRESDTWRVHGALVAGELRAGREPLGDDEHWKIYGAAKSCQVERPGIADALEARLRPRAELGDRDAAYGIGMLRLDTDDNDGERWLRVAADADHLKAAERLAVRLLDRGDRVQAVPYMELLVDGGQLWAATELAEYHRDRAEELLTAAVDKDAPNPGGAFVMLGDLVAGTPGRETEAMRHYLMAWRGGDHDAAIRIGGLLHDWGNAEAAEVWYRYAAGRGDPLAHHYLGVLLYNRGGHERQASYHLNCAAEAGHIPALTTLGMLEERQGRTRAAFDFYLRADVGGDPEGAYRLAALASHTQRDTVLRRAAALGHYQAGEETGAFSPPTPDTVEE</sequence>
<accession>A0ABT3U5F8</accession>
<gene>
    <name evidence="2" type="ORF">OFY01_27535</name>
</gene>
<comment type="caution">
    <text evidence="2">The sequence shown here is derived from an EMBL/GenBank/DDBJ whole genome shotgun (WGS) entry which is preliminary data.</text>
</comment>
<dbReference type="Proteomes" id="UP001163064">
    <property type="component" value="Unassembled WGS sequence"/>
</dbReference>
<proteinExistence type="predicted"/>
<evidence type="ECO:0000256" key="1">
    <source>
        <dbReference type="SAM" id="MobiDB-lite"/>
    </source>
</evidence>
<reference evidence="2" key="1">
    <citation type="submission" date="2022-10" db="EMBL/GenBank/DDBJ databases">
        <title>Streptomyces beihaiensis sp. nov., a chitin degrading actinobacterium, isolated from shrimp pond soil.</title>
        <authorList>
            <person name="Xie J."/>
            <person name="Shen N."/>
        </authorList>
    </citation>
    <scope>NUCLEOTIDE SEQUENCE</scope>
    <source>
        <strain evidence="2">GXMU-J5</strain>
    </source>
</reference>
<name>A0ABT3U5F8_9ACTN</name>
<dbReference type="RefSeq" id="WP_266604373.1">
    <property type="nucleotide sequence ID" value="NZ_JAPHNL010000310.1"/>
</dbReference>
<dbReference type="PANTHER" id="PTHR11102">
    <property type="entry name" value="SEL-1-LIKE PROTEIN"/>
    <property type="match status" value="1"/>
</dbReference>
<keyword evidence="3" id="KW-1185">Reference proteome</keyword>
<dbReference type="PANTHER" id="PTHR11102:SF160">
    <property type="entry name" value="ERAD-ASSOCIATED E3 UBIQUITIN-PROTEIN LIGASE COMPONENT HRD3"/>
    <property type="match status" value="1"/>
</dbReference>
<evidence type="ECO:0000313" key="2">
    <source>
        <dbReference type="EMBL" id="MCX3063445.1"/>
    </source>
</evidence>
<evidence type="ECO:0008006" key="4">
    <source>
        <dbReference type="Google" id="ProtNLM"/>
    </source>
</evidence>
<organism evidence="2 3">
    <name type="scientific">Streptomyces beihaiensis</name>
    <dbReference type="NCBI Taxonomy" id="2984495"/>
    <lineage>
        <taxon>Bacteria</taxon>
        <taxon>Bacillati</taxon>
        <taxon>Actinomycetota</taxon>
        <taxon>Actinomycetes</taxon>
        <taxon>Kitasatosporales</taxon>
        <taxon>Streptomycetaceae</taxon>
        <taxon>Streptomyces</taxon>
    </lineage>
</organism>
<dbReference type="Gene3D" id="1.25.40.10">
    <property type="entry name" value="Tetratricopeptide repeat domain"/>
    <property type="match status" value="1"/>
</dbReference>
<dbReference type="EMBL" id="JAPHNL010000310">
    <property type="protein sequence ID" value="MCX3063445.1"/>
    <property type="molecule type" value="Genomic_DNA"/>
</dbReference>